<protein>
    <submittedName>
        <fullName evidence="6">Tubulin-specific chaperone C</fullName>
    </submittedName>
</protein>
<comment type="caution">
    <text evidence="6">The sequence shown here is derived from an EMBL/GenBank/DDBJ whole genome shotgun (WGS) entry which is preliminary data.</text>
</comment>
<keyword evidence="3" id="KW-0963">Cytoplasm</keyword>
<feature type="compositionally biased region" description="Polar residues" evidence="4">
    <location>
        <begin position="167"/>
        <end position="181"/>
    </location>
</feature>
<dbReference type="EMBL" id="JAANYQ010000002">
    <property type="protein sequence ID" value="KAF4126160.1"/>
    <property type="molecule type" value="Genomic_DNA"/>
</dbReference>
<evidence type="ECO:0000313" key="7">
    <source>
        <dbReference type="Proteomes" id="UP000749293"/>
    </source>
</evidence>
<dbReference type="GO" id="GO:0007023">
    <property type="term" value="P:post-chaperonin tubulin folding pathway"/>
    <property type="evidence" value="ECO:0007669"/>
    <property type="project" value="InterPro"/>
</dbReference>
<dbReference type="PANTHER" id="PTHR15139:SF0">
    <property type="entry name" value="TUBULIN-SPECIFIC CHAPERONE C"/>
    <property type="match status" value="1"/>
</dbReference>
<dbReference type="PROSITE" id="PS51329">
    <property type="entry name" value="C_CAP_COFACTOR_C"/>
    <property type="match status" value="1"/>
</dbReference>
<dbReference type="PANTHER" id="PTHR15139">
    <property type="entry name" value="TUBULIN FOLDING COFACTOR C"/>
    <property type="match status" value="1"/>
</dbReference>
<dbReference type="AlphaFoldDB" id="A0A9P4Z1W5"/>
<name>A0A9P4Z1W5_9HYPO</name>
<dbReference type="OrthoDB" id="194775at2759"/>
<dbReference type="GeneID" id="55967636"/>
<dbReference type="InterPro" id="IPR038397">
    <property type="entry name" value="TBCC_N_sf"/>
</dbReference>
<dbReference type="InterPro" id="IPR016098">
    <property type="entry name" value="CAP/MinC_C"/>
</dbReference>
<evidence type="ECO:0000256" key="1">
    <source>
        <dbReference type="ARBA" id="ARBA00004496"/>
    </source>
</evidence>
<reference evidence="6" key="1">
    <citation type="submission" date="2020-03" db="EMBL/GenBank/DDBJ databases">
        <title>Site-based positive gene gene selection in Geosmithia morbida across the United States reveals a broad range of putative effectors and factors for local host and environmental adapation.</title>
        <authorList>
            <person name="Onufrak A."/>
            <person name="Murdoch R.W."/>
            <person name="Gazis R."/>
            <person name="Huff M."/>
            <person name="Staton M."/>
            <person name="Klingeman W."/>
            <person name="Hadziabdic D."/>
        </authorList>
    </citation>
    <scope>NUCLEOTIDE SEQUENCE</scope>
    <source>
        <strain evidence="6">1262</strain>
    </source>
</reference>
<dbReference type="RefSeq" id="XP_035324812.1">
    <property type="nucleotide sequence ID" value="XM_035463388.1"/>
</dbReference>
<proteinExistence type="inferred from homology"/>
<dbReference type="Pfam" id="PF07986">
    <property type="entry name" value="TBCC"/>
    <property type="match status" value="1"/>
</dbReference>
<feature type="domain" description="C-CAP/cofactor C-like" evidence="5">
    <location>
        <begin position="202"/>
        <end position="329"/>
    </location>
</feature>
<feature type="region of interest" description="Disordered" evidence="4">
    <location>
        <begin position="90"/>
        <end position="181"/>
    </location>
</feature>
<keyword evidence="7" id="KW-1185">Reference proteome</keyword>
<organism evidence="6 7">
    <name type="scientific">Geosmithia morbida</name>
    <dbReference type="NCBI Taxonomy" id="1094350"/>
    <lineage>
        <taxon>Eukaryota</taxon>
        <taxon>Fungi</taxon>
        <taxon>Dikarya</taxon>
        <taxon>Ascomycota</taxon>
        <taxon>Pezizomycotina</taxon>
        <taxon>Sordariomycetes</taxon>
        <taxon>Hypocreomycetidae</taxon>
        <taxon>Hypocreales</taxon>
        <taxon>Bionectriaceae</taxon>
        <taxon>Geosmithia</taxon>
    </lineage>
</organism>
<comment type="subcellular location">
    <subcellularLocation>
        <location evidence="1">Cytoplasm</location>
    </subcellularLocation>
</comment>
<dbReference type="GO" id="GO:0007021">
    <property type="term" value="P:tubulin complex assembly"/>
    <property type="evidence" value="ECO:0007669"/>
    <property type="project" value="TreeGrafter"/>
</dbReference>
<dbReference type="InterPro" id="IPR012945">
    <property type="entry name" value="Tubulin-bd_cofactor_C_dom"/>
</dbReference>
<dbReference type="GO" id="GO:0005737">
    <property type="term" value="C:cytoplasm"/>
    <property type="evidence" value="ECO:0007669"/>
    <property type="project" value="UniProtKB-SubCell"/>
</dbReference>
<dbReference type="Gene3D" id="1.20.58.1250">
    <property type="entry name" value="Tubulin Binding Cofactor C, N-terminal domain"/>
    <property type="match status" value="1"/>
</dbReference>
<evidence type="ECO:0000256" key="3">
    <source>
        <dbReference type="ARBA" id="ARBA00022490"/>
    </source>
</evidence>
<dbReference type="InterPro" id="IPR017901">
    <property type="entry name" value="C-CAP_CF_C-like"/>
</dbReference>
<evidence type="ECO:0000259" key="5">
    <source>
        <dbReference type="PROSITE" id="PS51329"/>
    </source>
</evidence>
<evidence type="ECO:0000256" key="2">
    <source>
        <dbReference type="ARBA" id="ARBA00008848"/>
    </source>
</evidence>
<dbReference type="Gene3D" id="2.160.20.70">
    <property type="match status" value="1"/>
</dbReference>
<dbReference type="Proteomes" id="UP000749293">
    <property type="component" value="Unassembled WGS sequence"/>
</dbReference>
<sequence length="378" mass="41117">MDRKQLFYQHFTRGEAGKMWFVLMKEISEIDSLASITSGPSARQQVTDRILTGIAKLQNEVADAAEYTPAYDRKQYSESLKALQDRLNKAVAKSTPANSRFRFKRTAKTAHADAGGGGAPGNDPRLHPGSLPHEQQFKTSTPTSKADAEPERPSSSPLAPEKDYNAEMSSRSQNGSSLRRPSFSAASQLAITGQTRLHIVLPASATHATAAGSVIKVHNCVVDMSVPTGSEGTPFPGLVLRDINRSVIVVGRVGGAMHMTGVKDSIVVAASRQVRIHECHNVDLYLHCASHPIIEDCSGLRFTTLPKSYMTSAEEAVENQWDQVDDFKWLKAGHSPNWSVLPEAERLDDSIWTEVVTGKSNVDVNVDQMLAQVGLGSK</sequence>
<accession>A0A9P4Z1W5</accession>
<dbReference type="InterPro" id="IPR027684">
    <property type="entry name" value="TBCC"/>
</dbReference>
<comment type="similarity">
    <text evidence="2">Belongs to the TBCC family.</text>
</comment>
<evidence type="ECO:0000256" key="4">
    <source>
        <dbReference type="SAM" id="MobiDB-lite"/>
    </source>
</evidence>
<gene>
    <name evidence="6" type="ORF">GMORB2_1406</name>
</gene>
<evidence type="ECO:0000313" key="6">
    <source>
        <dbReference type="EMBL" id="KAF4126160.1"/>
    </source>
</evidence>